<evidence type="ECO:0000313" key="2">
    <source>
        <dbReference type="Proteomes" id="UP000598054"/>
    </source>
</evidence>
<organism evidence="1 2">
    <name type="scientific">Streptomyces californicus</name>
    <dbReference type="NCBI Taxonomy" id="67351"/>
    <lineage>
        <taxon>Bacteria</taxon>
        <taxon>Bacillati</taxon>
        <taxon>Actinomycetota</taxon>
        <taxon>Actinomycetes</taxon>
        <taxon>Kitasatosporales</taxon>
        <taxon>Streptomycetaceae</taxon>
        <taxon>Streptomyces</taxon>
    </lineage>
</organism>
<evidence type="ECO:0000313" key="1">
    <source>
        <dbReference type="EMBL" id="QRV45967.1"/>
    </source>
</evidence>
<keyword evidence="2" id="KW-1185">Reference proteome</keyword>
<name>A0ABX7JCS8_9ACTN</name>
<dbReference type="EMBL" id="CP070250">
    <property type="protein sequence ID" value="QRV45967.1"/>
    <property type="molecule type" value="Genomic_DNA"/>
</dbReference>
<geneLocation type="plasmid" evidence="1 2">
    <name>unnamed1</name>
</geneLocation>
<dbReference type="RefSeq" id="WP_030119380.1">
    <property type="nucleotide sequence ID" value="NZ_CP070250.1"/>
</dbReference>
<dbReference type="Proteomes" id="UP000598054">
    <property type="component" value="Plasmid unnamed1"/>
</dbReference>
<protein>
    <submittedName>
        <fullName evidence="1">Uncharacterized protein</fullName>
    </submittedName>
</protein>
<gene>
    <name evidence="1" type="ORF">I6J41_34950</name>
</gene>
<reference evidence="1 2" key="1">
    <citation type="submission" date="2021-02" db="EMBL/GenBank/DDBJ databases">
        <title>FDA dAtabase for Regulatory Grade micrObial Sequences (FDA-ARGOS): Supporting development and validation of Infectious Disease Dx tests.</title>
        <authorList>
            <person name="Sproer C."/>
            <person name="Gronow S."/>
            <person name="Severitt S."/>
            <person name="Schroder I."/>
            <person name="Tallon L."/>
            <person name="Sadzewicz L."/>
            <person name="Zhao X."/>
            <person name="Boylan J."/>
            <person name="Ott S."/>
            <person name="Bowen H."/>
            <person name="Vavikolanu K."/>
            <person name="Mehta A."/>
            <person name="Aluvathingal J."/>
            <person name="Nadendla S."/>
            <person name="Lowell S."/>
            <person name="Myers T."/>
            <person name="Yan Y."/>
            <person name="Sichtig H."/>
        </authorList>
    </citation>
    <scope>NUCLEOTIDE SEQUENCE [LARGE SCALE GENOMIC DNA]</scope>
    <source>
        <strain evidence="1 2">FDAARGOS_1211</strain>
        <plasmid evidence="1 2">unnamed1</plasmid>
    </source>
</reference>
<sequence>MTRDNKPPRAFRPVRRALDAAGYGPDVYGDKTFLRDYNEGFIPKLTADATAEEFDNAVLAAELCARARTYGHPCPALKVRWLAMNPDPGATRELRAALRKGVKNLLKKRTDDPGPPPPRINVHSHRAIESLLPLSPEPVLGMFAHIGRAGGFSHGEIVAFLRDVQETPRARPGVWKANLREAFRIMCANMGPSLHENPLERDRLEKAFLAANPRAVRLRELLNHTPKSTPDSDNGIVSLLDMVSTANLTDTGRALRLLDESDDAVLRATVLVVGRARRTGGFPHEEHHLQRCRVAADWDALITCQILDPRTFAWWAAANGDFRYLRSSATGFMLELARRARQEEETPR</sequence>
<proteinExistence type="predicted"/>
<accession>A0ABX7JCS8</accession>
<keyword evidence="1" id="KW-0614">Plasmid</keyword>